<sequence length="64" mass="7557">MPSRIISALSLGSIYLKPSDIFRIFASEKWRESTYQEFHIRPKLSQPTKTAIQSKEMKKFAFYK</sequence>
<organism evidence="1 2">
    <name type="scientific">Leptospira weilii serovar Topaz str. LT2116</name>
    <dbReference type="NCBI Taxonomy" id="1088540"/>
    <lineage>
        <taxon>Bacteria</taxon>
        <taxon>Pseudomonadati</taxon>
        <taxon>Spirochaetota</taxon>
        <taxon>Spirochaetia</taxon>
        <taxon>Leptospirales</taxon>
        <taxon>Leptospiraceae</taxon>
        <taxon>Leptospira</taxon>
    </lineage>
</organism>
<evidence type="ECO:0000313" key="1">
    <source>
        <dbReference type="EMBL" id="EMF79503.1"/>
    </source>
</evidence>
<name>M3EEJ0_9LEPT</name>
<dbReference type="EMBL" id="AHOR02000081">
    <property type="protein sequence ID" value="EMF79503.1"/>
    <property type="molecule type" value="Genomic_DNA"/>
</dbReference>
<proteinExistence type="predicted"/>
<dbReference type="Proteomes" id="UP000011770">
    <property type="component" value="Unassembled WGS sequence"/>
</dbReference>
<reference evidence="1 2" key="1">
    <citation type="submission" date="2013-01" db="EMBL/GenBank/DDBJ databases">
        <authorList>
            <person name="Harkins D.M."/>
            <person name="Durkin A.S."/>
            <person name="Brinkac L.M."/>
            <person name="Haft D.H."/>
            <person name="Selengut J.D."/>
            <person name="Sanka R."/>
            <person name="DePew J."/>
            <person name="Purushe J."/>
            <person name="Tulsiani S.M."/>
            <person name="Graham G.C."/>
            <person name="Burns M.-A."/>
            <person name="Dohnt M.F."/>
            <person name="Smythe L.D."/>
            <person name="McKay D.B."/>
            <person name="Craig S.B."/>
            <person name="Vinetz J.M."/>
            <person name="Sutton G.G."/>
            <person name="Nierman W.C."/>
            <person name="Fouts D.E."/>
        </authorList>
    </citation>
    <scope>NUCLEOTIDE SEQUENCE [LARGE SCALE GENOMIC DNA]</scope>
    <source>
        <strain evidence="1 2">LT2116</strain>
    </source>
</reference>
<comment type="caution">
    <text evidence="1">The sequence shown here is derived from an EMBL/GenBank/DDBJ whole genome shotgun (WGS) entry which is preliminary data.</text>
</comment>
<protein>
    <submittedName>
        <fullName evidence="1">Uncharacterized protein</fullName>
    </submittedName>
</protein>
<accession>M3EEJ0</accession>
<gene>
    <name evidence="1" type="ORF">LEP1GSC188_0666</name>
</gene>
<dbReference type="AlphaFoldDB" id="M3EEJ0"/>
<evidence type="ECO:0000313" key="2">
    <source>
        <dbReference type="Proteomes" id="UP000011770"/>
    </source>
</evidence>